<sequence>MMDYEIKHMIIDEQYDEEHVTANFTFNNQEYSVTFQKSDLEIINAWRLEENTSLPANLSGELIDTLRKDVKKSI</sequence>
<reference evidence="1 2" key="1">
    <citation type="journal article" date="2019" name="Int. J. Syst. Evol. Microbiol.">
        <title>Anaerobacillus alkaliphilus sp. nov., a novel alkaliphilic and moderately halophilic bacterium.</title>
        <authorList>
            <person name="Borsodi A.K."/>
            <person name="Aszalos J.M."/>
            <person name="Bihari P."/>
            <person name="Nagy I."/>
            <person name="Schumann P."/>
            <person name="Sproer C."/>
            <person name="Kovacs A.L."/>
            <person name="Boka K."/>
            <person name="Dobosy P."/>
            <person name="Ovari M."/>
            <person name="Szili-Kovacs T."/>
            <person name="Toth E."/>
        </authorList>
    </citation>
    <scope>NUCLEOTIDE SEQUENCE [LARGE SCALE GENOMIC DNA]</scope>
    <source>
        <strain evidence="1 2">B16-10</strain>
    </source>
</reference>
<comment type="caution">
    <text evidence="1">The sequence shown here is derived from an EMBL/GenBank/DDBJ whole genome shotgun (WGS) entry which is preliminary data.</text>
</comment>
<organism evidence="1 2">
    <name type="scientific">Anaerobacillus alkaliphilus</name>
    <dbReference type="NCBI Taxonomy" id="1548597"/>
    <lineage>
        <taxon>Bacteria</taxon>
        <taxon>Bacillati</taxon>
        <taxon>Bacillota</taxon>
        <taxon>Bacilli</taxon>
        <taxon>Bacillales</taxon>
        <taxon>Bacillaceae</taxon>
        <taxon>Anaerobacillus</taxon>
    </lineage>
</organism>
<proteinExistence type="predicted"/>
<dbReference type="EMBL" id="QOUX01000047">
    <property type="protein sequence ID" value="RXI96625.1"/>
    <property type="molecule type" value="Genomic_DNA"/>
</dbReference>
<dbReference type="Proteomes" id="UP000290649">
    <property type="component" value="Unassembled WGS sequence"/>
</dbReference>
<dbReference type="RefSeq" id="WP_129080596.1">
    <property type="nucleotide sequence ID" value="NZ_QOUX01000047.1"/>
</dbReference>
<dbReference type="AlphaFoldDB" id="A0A4Q0VQI6"/>
<gene>
    <name evidence="1" type="ORF">DS745_23275</name>
</gene>
<evidence type="ECO:0000313" key="2">
    <source>
        <dbReference type="Proteomes" id="UP000290649"/>
    </source>
</evidence>
<dbReference type="OrthoDB" id="2883702at2"/>
<keyword evidence="2" id="KW-1185">Reference proteome</keyword>
<protein>
    <submittedName>
        <fullName evidence="1">Uncharacterized protein</fullName>
    </submittedName>
</protein>
<evidence type="ECO:0000313" key="1">
    <source>
        <dbReference type="EMBL" id="RXI96625.1"/>
    </source>
</evidence>
<name>A0A4Q0VQI6_9BACI</name>
<accession>A0A4Q0VQI6</accession>